<evidence type="ECO:0000313" key="3">
    <source>
        <dbReference type="EMBL" id="CAD9250665.1"/>
    </source>
</evidence>
<reference evidence="2" key="1">
    <citation type="submission" date="2021-01" db="EMBL/GenBank/DDBJ databases">
        <authorList>
            <person name="Corre E."/>
            <person name="Pelletier E."/>
            <person name="Niang G."/>
            <person name="Scheremetjew M."/>
            <person name="Finn R."/>
            <person name="Kale V."/>
            <person name="Holt S."/>
            <person name="Cochrane G."/>
            <person name="Meng A."/>
            <person name="Brown T."/>
            <person name="Cohen L."/>
        </authorList>
    </citation>
    <scope>NUCLEOTIDE SEQUENCE</scope>
    <source>
        <strain evidence="2">CCMP2877</strain>
    </source>
</reference>
<organism evidence="2">
    <name type="scientific">Phaeomonas parva</name>
    <dbReference type="NCBI Taxonomy" id="124430"/>
    <lineage>
        <taxon>Eukaryota</taxon>
        <taxon>Sar</taxon>
        <taxon>Stramenopiles</taxon>
        <taxon>Ochrophyta</taxon>
        <taxon>Pinguiophyceae</taxon>
        <taxon>Pinguiochrysidales</taxon>
        <taxon>Pinguiochrysidaceae</taxon>
        <taxon>Phaeomonas</taxon>
    </lineage>
</organism>
<evidence type="ECO:0008006" key="4">
    <source>
        <dbReference type="Google" id="ProtNLM"/>
    </source>
</evidence>
<name>A0A6U4EXF3_9STRA</name>
<keyword evidence="1" id="KW-0472">Membrane</keyword>
<proteinExistence type="predicted"/>
<feature type="transmembrane region" description="Helical" evidence="1">
    <location>
        <begin position="161"/>
        <end position="180"/>
    </location>
</feature>
<dbReference type="InterPro" id="IPR020532">
    <property type="entry name" value="Cycloeucalenol_cycloisomerase"/>
</dbReference>
<dbReference type="PANTHER" id="PTHR35136:SF1">
    <property type="entry name" value="CYCLOEUCALENOL CYCLOISOMERASE"/>
    <property type="match status" value="1"/>
</dbReference>
<dbReference type="EMBL" id="HBGJ01014169">
    <property type="protein sequence ID" value="CAD9250663.1"/>
    <property type="molecule type" value="Transcribed_RNA"/>
</dbReference>
<protein>
    <recommendedName>
        <fullName evidence="4">Cycloeucalenol cycloisomerase</fullName>
    </recommendedName>
</protein>
<dbReference type="EMBL" id="HBGJ01014171">
    <property type="protein sequence ID" value="CAD9250665.1"/>
    <property type="molecule type" value="Transcribed_RNA"/>
</dbReference>
<feature type="transmembrane region" description="Helical" evidence="1">
    <location>
        <begin position="61"/>
        <end position="81"/>
    </location>
</feature>
<gene>
    <name evidence="2" type="ORF">PPAR1163_LOCUS9024</name>
    <name evidence="3" type="ORF">PPAR1163_LOCUS9026</name>
</gene>
<feature type="transmembrane region" description="Helical" evidence="1">
    <location>
        <begin position="233"/>
        <end position="257"/>
    </location>
</feature>
<dbReference type="GO" id="GO:0047793">
    <property type="term" value="F:cycloeucalenol cycloisomerase activity"/>
    <property type="evidence" value="ECO:0007669"/>
    <property type="project" value="InterPro"/>
</dbReference>
<feature type="transmembrane region" description="Helical" evidence="1">
    <location>
        <begin position="87"/>
        <end position="109"/>
    </location>
</feature>
<dbReference type="PANTHER" id="PTHR35136">
    <property type="entry name" value="CYCLOEUCALENOL CYCLOISOMERASE"/>
    <property type="match status" value="1"/>
</dbReference>
<evidence type="ECO:0000313" key="2">
    <source>
        <dbReference type="EMBL" id="CAD9250663.1"/>
    </source>
</evidence>
<feature type="transmembrane region" description="Helical" evidence="1">
    <location>
        <begin position="201"/>
        <end position="227"/>
    </location>
</feature>
<feature type="transmembrane region" description="Helical" evidence="1">
    <location>
        <begin position="121"/>
        <end position="141"/>
    </location>
</feature>
<sequence length="308" mass="34732">MADVIADMLSDVPPEMGTIFLGMLAGLAAAAQLLTRRKDAAASTWLAGADQPGKQAYEHFAAWYSVVWMGAFGVIIAAQLYEQFTEVEYLGVLGGLALPLFLQPVLAPAQAERSLPFWKRYGFKANAWIWIYSFIGNYWYTHYFFSVLKANYTFPSWRLNYVPFCLYLATHFYFSSYHVLSNALLRKVATTYAAGPARWVFSALMVLCLSYATAFMETFTIAGFPYYTFENRSMAYTVGSAFYGIYFIYSFPMFFLLDERSYGPARTLYETVVDACGCGMLILTTLDLVRLALSIPLTIPGSLWELVH</sequence>
<feature type="transmembrane region" description="Helical" evidence="1">
    <location>
        <begin position="16"/>
        <end position="34"/>
    </location>
</feature>
<evidence type="ECO:0000256" key="1">
    <source>
        <dbReference type="SAM" id="Phobius"/>
    </source>
</evidence>
<accession>A0A6U4EXF3</accession>
<dbReference type="AlphaFoldDB" id="A0A6U4EXF3"/>
<keyword evidence="1" id="KW-1133">Transmembrane helix</keyword>
<keyword evidence="1" id="KW-0812">Transmembrane</keyword>